<evidence type="ECO:0000313" key="1">
    <source>
        <dbReference type="EMBL" id="MEM5341303.1"/>
    </source>
</evidence>
<sequence>MAETRVRPAAGDPYGPYLDQFREILPAPIKVGRSRYVEEGVMFGDGMQKLRLRSSGIRSWQLDHEFAVVRAAPRPGYYDWRNPIPK</sequence>
<dbReference type="RefSeq" id="WP_342958938.1">
    <property type="nucleotide sequence ID" value="NZ_JAZHFZ010000008.1"/>
</dbReference>
<name>A0ABU9R2N2_9BURK</name>
<proteinExistence type="predicted"/>
<dbReference type="EMBL" id="JAZHGA010000010">
    <property type="protein sequence ID" value="MEM5341303.1"/>
    <property type="molecule type" value="Genomic_DNA"/>
</dbReference>
<organism evidence="1 2">
    <name type="scientific">Paraburkholderia azotifigens</name>
    <dbReference type="NCBI Taxonomy" id="2057004"/>
    <lineage>
        <taxon>Bacteria</taxon>
        <taxon>Pseudomonadati</taxon>
        <taxon>Pseudomonadota</taxon>
        <taxon>Betaproteobacteria</taxon>
        <taxon>Burkholderiales</taxon>
        <taxon>Burkholderiaceae</taxon>
        <taxon>Paraburkholderia</taxon>
    </lineage>
</organism>
<comment type="caution">
    <text evidence="1">The sequence shown here is derived from an EMBL/GenBank/DDBJ whole genome shotgun (WGS) entry which is preliminary data.</text>
</comment>
<gene>
    <name evidence="1" type="ORF">V4C56_16940</name>
</gene>
<accession>A0ABU9R2N2</accession>
<keyword evidence="2" id="KW-1185">Reference proteome</keyword>
<protein>
    <submittedName>
        <fullName evidence="1">Uncharacterized protein</fullName>
    </submittedName>
</protein>
<dbReference type="Proteomes" id="UP001481677">
    <property type="component" value="Unassembled WGS sequence"/>
</dbReference>
<reference evidence="1 2" key="1">
    <citation type="submission" date="2024-01" db="EMBL/GenBank/DDBJ databases">
        <title>The diversity of rhizobia nodulating Mimosa spp. in eleven states of Brazil covering several biomes is determined by host plant, location, and edaphic factors.</title>
        <authorList>
            <person name="Rouws L."/>
            <person name="Barauna A."/>
            <person name="Beukes C."/>
            <person name="De Faria S.M."/>
            <person name="Gross E."/>
            <person name="Dos Reis Junior F.B."/>
            <person name="Simon M."/>
            <person name="Maluk M."/>
            <person name="Odee D.W."/>
            <person name="Kenicer G."/>
            <person name="Young J.P.W."/>
            <person name="Reis V.M."/>
            <person name="Zilli J."/>
            <person name="James E.K."/>
        </authorList>
    </citation>
    <scope>NUCLEOTIDE SEQUENCE [LARGE SCALE GENOMIC DNA]</scope>
    <source>
        <strain evidence="1 2">JPY530</strain>
    </source>
</reference>
<evidence type="ECO:0000313" key="2">
    <source>
        <dbReference type="Proteomes" id="UP001481677"/>
    </source>
</evidence>